<dbReference type="Gene3D" id="1.25.40.10">
    <property type="entry name" value="Tetratricopeptide repeat domain"/>
    <property type="match status" value="2"/>
</dbReference>
<gene>
    <name evidence="2" type="ordered locus">DGo_PB0361</name>
</gene>
<dbReference type="SUPFAM" id="SSF48452">
    <property type="entry name" value="TPR-like"/>
    <property type="match status" value="1"/>
</dbReference>
<evidence type="ECO:0000313" key="3">
    <source>
        <dbReference type="Proteomes" id="UP000007575"/>
    </source>
</evidence>
<dbReference type="EMBL" id="CP002193">
    <property type="protein sequence ID" value="AFD27630.1"/>
    <property type="molecule type" value="Genomic_DNA"/>
</dbReference>
<dbReference type="AlphaFoldDB" id="H8H283"/>
<dbReference type="InterPro" id="IPR051677">
    <property type="entry name" value="AfsR-DnrI-RedD_regulator"/>
</dbReference>
<dbReference type="PANTHER" id="PTHR35807">
    <property type="entry name" value="TRANSCRIPTIONAL REGULATOR REDD-RELATED"/>
    <property type="match status" value="1"/>
</dbReference>
<dbReference type="SMART" id="SM01043">
    <property type="entry name" value="BTAD"/>
    <property type="match status" value="1"/>
</dbReference>
<dbReference type="InterPro" id="IPR036388">
    <property type="entry name" value="WH-like_DNA-bd_sf"/>
</dbReference>
<dbReference type="HOGENOM" id="CLU_454718_0_0_0"/>
<keyword evidence="2" id="KW-0614">Plasmid</keyword>
<dbReference type="InterPro" id="IPR005158">
    <property type="entry name" value="BTAD"/>
</dbReference>
<dbReference type="Proteomes" id="UP000007575">
    <property type="component" value="Plasmid P2"/>
</dbReference>
<name>H8H283_DEIGI</name>
<feature type="domain" description="Bacterial transcriptional activator" evidence="1">
    <location>
        <begin position="481"/>
        <end position="612"/>
    </location>
</feature>
<organism evidence="2 3">
    <name type="scientific">Deinococcus gobiensis (strain DSM 21396 / JCM 16679 / CGMCC 1.7299 / I-0)</name>
    <dbReference type="NCBI Taxonomy" id="745776"/>
    <lineage>
        <taxon>Bacteria</taxon>
        <taxon>Thermotogati</taxon>
        <taxon>Deinococcota</taxon>
        <taxon>Deinococci</taxon>
        <taxon>Deinococcales</taxon>
        <taxon>Deinococcaceae</taxon>
        <taxon>Deinococcus</taxon>
    </lineage>
</organism>
<dbReference type="KEGG" id="dgo:DGo_PB0361"/>
<dbReference type="PATRIC" id="fig|745776.4.peg.3684"/>
<evidence type="ECO:0000313" key="2">
    <source>
        <dbReference type="EMBL" id="AFD27630.1"/>
    </source>
</evidence>
<protein>
    <submittedName>
        <fullName evidence="2">Transcriptional regulator, SARP family</fullName>
    </submittedName>
</protein>
<sequence>MDHPTPDDRRWAGYCLFALDQLLPARDLLRRAVAEGCHAAGLELSLVLRYLGEHGEAARQLAAVPLDLLNPLDRVYAQREQAATQMEAGEPHVASETLERAWAELLTLGDAGLPLRTGVSQLLGASHALLGRTARAAYYLGQALDQAQGARRVVSLHLRAQVQLYAGQITLARQDLEDAGRLLETLPGERAYHAYTRGLIERSQGQWDAAVAAFAQGSRLAQDGSDPATEALCELGQATVWTARGEAGRADAHLSRALALPASPWLTALIKLRRGHWLAAQGERTLAISCLEEARATFGTLGTLREQAWAELHLAAVQLPDVPAVRQHLTQAAHLRHALGSGAALLPELRLLPALGAFLTQLSSDDPLGVFLVDRQAAHCVTPLALSLQTLGESRLLVDGQPKRLGMRRTLELLALLALRGPQARSAILTALWADDDPRRATNYLHQCRKELAETVPGLQVVHERGSGLYRILSSDAPLSCDALDIQRALSGGVEDEQVQAIHAYGGAFLVESGSTWAEEEREGLEWSVIKTGLALMERWSAAGDYGKCESLAQRLLEIAPNDEGLVEYLVQAVLQLRGPAAAQRTLHELALRAAREVDELPAWHARLSRTLVLN</sequence>
<proteinExistence type="predicted"/>
<dbReference type="InterPro" id="IPR011990">
    <property type="entry name" value="TPR-like_helical_dom_sf"/>
</dbReference>
<evidence type="ECO:0000259" key="1">
    <source>
        <dbReference type="SMART" id="SM01043"/>
    </source>
</evidence>
<reference evidence="2 3" key="1">
    <citation type="journal article" date="2012" name="PLoS ONE">
        <title>Genome sequence and transcriptome analysis of the radioresistant bacterium Deinococcus gobiensis: insights into the extreme environmental adaptations.</title>
        <authorList>
            <person name="Yuan M."/>
            <person name="Chen M."/>
            <person name="Zhang W."/>
            <person name="Lu W."/>
            <person name="Wang J."/>
            <person name="Yang M."/>
            <person name="Zhao P."/>
            <person name="Tang R."/>
            <person name="Li X."/>
            <person name="Hao Y."/>
            <person name="Zhou Z."/>
            <person name="Zhan Y."/>
            <person name="Yu H."/>
            <person name="Teng C."/>
            <person name="Yan Y."/>
            <person name="Ping S."/>
            <person name="Wang Y."/>
            <person name="Lin M."/>
        </authorList>
    </citation>
    <scope>NUCLEOTIDE SEQUENCE [LARGE SCALE GENOMIC DNA]</scope>
    <source>
        <strain evidence="3">DSM 21396 / JCM 16679 / CGMCC 1.7299 / I-0</strain>
        <plasmid evidence="2">P2</plasmid>
    </source>
</reference>
<geneLocation type="plasmid" evidence="2 3">
    <name>P2</name>
</geneLocation>
<accession>H8H283</accession>
<dbReference type="Gene3D" id="1.10.10.10">
    <property type="entry name" value="Winged helix-like DNA-binding domain superfamily/Winged helix DNA-binding domain"/>
    <property type="match status" value="1"/>
</dbReference>
<keyword evidence="3" id="KW-1185">Reference proteome</keyword>